<evidence type="ECO:0000313" key="2">
    <source>
        <dbReference type="Proteomes" id="UP001432251"/>
    </source>
</evidence>
<keyword evidence="2" id="KW-1185">Reference proteome</keyword>
<dbReference type="EMBL" id="CP146022">
    <property type="protein sequence ID" value="WWQ67647.1"/>
    <property type="molecule type" value="Genomic_DNA"/>
</dbReference>
<gene>
    <name evidence="1" type="ORF">V2W30_32800</name>
</gene>
<proteinExistence type="predicted"/>
<evidence type="ECO:0000313" key="1">
    <source>
        <dbReference type="EMBL" id="WWQ67647.1"/>
    </source>
</evidence>
<accession>A0ACD5AK64</accession>
<name>A0ACD5AK64_9ACTN</name>
<protein>
    <submittedName>
        <fullName evidence="1">Carbohydrate ABC transporter permease</fullName>
    </submittedName>
</protein>
<organism evidence="1 2">
    <name type="scientific">Streptomyces citrinus</name>
    <dbReference type="NCBI Taxonomy" id="3118173"/>
    <lineage>
        <taxon>Bacteria</taxon>
        <taxon>Bacillati</taxon>
        <taxon>Actinomycetota</taxon>
        <taxon>Actinomycetes</taxon>
        <taxon>Kitasatosporales</taxon>
        <taxon>Streptomycetaceae</taxon>
        <taxon>Streptomyces</taxon>
    </lineage>
</organism>
<reference evidence="1" key="1">
    <citation type="journal article" date="2025" name="Int. J. Syst. Evol. Microbiol.">
        <title>Streptomyces citrinus sp. nov., with yellow diffusible pigment.</title>
        <authorList>
            <person name="He Y."/>
            <person name="Yang E."/>
            <person name="Xu J."/>
            <person name="Sun Y."/>
            <person name="Sun L."/>
        </authorList>
    </citation>
    <scope>NUCLEOTIDE SEQUENCE</scope>
    <source>
        <strain evidence="1">Q6</strain>
    </source>
</reference>
<sequence length="310" mass="33002">MSTVSAPQFLRRRARRDTARPAWMEPPSPAGQALKLVVILGMIVAVGYPFLLAIGTSLSTKAELAANGGYVLFPQHPTLEAYRVVLAGGVVTRAATVSVGVTLVGTALSLLCTVCLAYGLSRPGTFAGKPLLLVVVGTFLFTPGVIPNYLVVQELGLIDSYGAMVLPIMLNAFNVIVVRAFFQGIPDELHEAARLDGAGELTILCRIVLPLSKAVIAVVGMFYAVTYWNSFFNAMLYINDSNKLPLQVILRSYVIQGDTFNAKALGVSVLPATTALSMAVLILAVLPIVAVYPFLQKYFVKGVLTGAVKA</sequence>
<dbReference type="Proteomes" id="UP001432251">
    <property type="component" value="Chromosome"/>
</dbReference>